<evidence type="ECO:0000256" key="1">
    <source>
        <dbReference type="SAM" id="Phobius"/>
    </source>
</evidence>
<protein>
    <recommendedName>
        <fullName evidence="2">VWFA domain-containing protein</fullName>
    </recommendedName>
</protein>
<keyword evidence="1" id="KW-0812">Transmembrane</keyword>
<dbReference type="HOGENOM" id="CLU_026368_1_0_7"/>
<evidence type="ECO:0000259" key="2">
    <source>
        <dbReference type="SMART" id="SM00327"/>
    </source>
</evidence>
<dbReference type="PANTHER" id="PTHR37464:SF1">
    <property type="entry name" value="BLL2463 PROTEIN"/>
    <property type="match status" value="1"/>
</dbReference>
<dbReference type="InterPro" id="IPR024163">
    <property type="entry name" value="Aerotolerance_reg_N"/>
</dbReference>
<feature type="transmembrane region" description="Helical" evidence="1">
    <location>
        <begin position="6"/>
        <end position="24"/>
    </location>
</feature>
<evidence type="ECO:0000313" key="3">
    <source>
        <dbReference type="EMBL" id="ETX08636.1"/>
    </source>
</evidence>
<dbReference type="InterPro" id="IPR002035">
    <property type="entry name" value="VWF_A"/>
</dbReference>
<dbReference type="EMBL" id="AZHX01000170">
    <property type="protein sequence ID" value="ETX08636.1"/>
    <property type="molecule type" value="Genomic_DNA"/>
</dbReference>
<keyword evidence="1" id="KW-0472">Membrane</keyword>
<dbReference type="PANTHER" id="PTHR37464">
    <property type="entry name" value="BLL2463 PROTEIN"/>
    <property type="match status" value="1"/>
</dbReference>
<dbReference type="SMART" id="SM00327">
    <property type="entry name" value="VWA"/>
    <property type="match status" value="1"/>
</dbReference>
<dbReference type="InterPro" id="IPR036465">
    <property type="entry name" value="vWFA_dom_sf"/>
</dbReference>
<dbReference type="Gene3D" id="3.40.50.410">
    <property type="entry name" value="von Willebrand factor, type A domain"/>
    <property type="match status" value="1"/>
</dbReference>
<dbReference type="Proteomes" id="UP000019140">
    <property type="component" value="Unassembled WGS sequence"/>
</dbReference>
<dbReference type="AlphaFoldDB" id="W4MFC6"/>
<dbReference type="CDD" id="cd00198">
    <property type="entry name" value="vWFA"/>
    <property type="match status" value="1"/>
</dbReference>
<keyword evidence="1" id="KW-1133">Transmembrane helix</keyword>
<evidence type="ECO:0000313" key="4">
    <source>
        <dbReference type="Proteomes" id="UP000019140"/>
    </source>
</evidence>
<accession>W4MFC6</accession>
<organism evidence="3 4">
    <name type="scientific">Candidatus Entotheonella gemina</name>
    <dbReference type="NCBI Taxonomy" id="1429439"/>
    <lineage>
        <taxon>Bacteria</taxon>
        <taxon>Pseudomonadati</taxon>
        <taxon>Nitrospinota/Tectimicrobiota group</taxon>
        <taxon>Candidatus Tectimicrobiota</taxon>
        <taxon>Candidatus Entotheonellia</taxon>
        <taxon>Candidatus Entotheonellales</taxon>
        <taxon>Candidatus Entotheonellaceae</taxon>
        <taxon>Candidatus Entotheonella</taxon>
    </lineage>
</organism>
<sequence>MTWLNPAAFAFLAAIPVILLLHSLRYRRRDVQVSTLFLWEQVMREAHGSLGLRRLIQNLPLILQILLALLLTLALANPALTKSVKRSKDIVLVLDASASMQTQTPQGTRFELAKQHALDVVQALPSGRQMAIIAAGRQPQVVTFYTDEKALLRQSISQMQVTDAPGNMREAILLALSFTQGRLTQEVVVIGDGAYRQLADLELPRSQMRHIRVAGGEDNVGIVRLAFRKVIQTEPRYEVLIAVKNFSPEPREVPLQLTLRRRRLLEQQLKLEPGEETVIVTEIAGRLRGAAHAEILVEDALELDNHAYGVIAAQTQTWVLLVGQSNFFLEQLLTSIPGVQVNVAPDVSEDALPQLLEANHLMIFNGVRPPPLQRGRYLLINTVPHDPRVQADGVVQQPAVIDWERQHPLLQFVELSEVQIEESLALQPLASVQSLIDGDGFSLMSVIDEPSLRVVTLGFDLMRSDLPLRVAFPVLINNLLRWLHPEGEGAVAGQVQAGTPYPLFFETSVSEVSVQDPQGSEQTYEVQSNPWLFSDARQVGVYIFRYGESKRYLTVNLLDAVESDIAPAEALSTFAPSGSEAERQAMGVVQTPLWPYLLLLAMVAEFGEWLIWCRDW</sequence>
<gene>
    <name evidence="3" type="ORF">ETSY2_04230</name>
</gene>
<dbReference type="SUPFAM" id="SSF53300">
    <property type="entry name" value="vWA-like"/>
    <property type="match status" value="1"/>
</dbReference>
<dbReference type="Pfam" id="PF13519">
    <property type="entry name" value="VWA_2"/>
    <property type="match status" value="1"/>
</dbReference>
<reference evidence="3 4" key="1">
    <citation type="journal article" date="2014" name="Nature">
        <title>An environmental bacterial taxon with a large and distinct metabolic repertoire.</title>
        <authorList>
            <person name="Wilson M.C."/>
            <person name="Mori T."/>
            <person name="Ruckert C."/>
            <person name="Uria A.R."/>
            <person name="Helf M.J."/>
            <person name="Takada K."/>
            <person name="Gernert C."/>
            <person name="Steffens U.A."/>
            <person name="Heycke N."/>
            <person name="Schmitt S."/>
            <person name="Rinke C."/>
            <person name="Helfrich E.J."/>
            <person name="Brachmann A.O."/>
            <person name="Gurgui C."/>
            <person name="Wakimoto T."/>
            <person name="Kracht M."/>
            <person name="Crusemann M."/>
            <person name="Hentschel U."/>
            <person name="Abe I."/>
            <person name="Matsunaga S."/>
            <person name="Kalinowski J."/>
            <person name="Takeyama H."/>
            <person name="Piel J."/>
        </authorList>
    </citation>
    <scope>NUCLEOTIDE SEQUENCE [LARGE SCALE GENOMIC DNA]</scope>
    <source>
        <strain evidence="4">TSY2</strain>
    </source>
</reference>
<feature type="transmembrane region" description="Helical" evidence="1">
    <location>
        <begin position="61"/>
        <end position="80"/>
    </location>
</feature>
<comment type="caution">
    <text evidence="3">The sequence shown here is derived from an EMBL/GenBank/DDBJ whole genome shotgun (WGS) entry which is preliminary data.</text>
</comment>
<keyword evidence="4" id="KW-1185">Reference proteome</keyword>
<feature type="domain" description="VWFA" evidence="2">
    <location>
        <begin position="87"/>
        <end position="261"/>
    </location>
</feature>
<name>W4MFC6_9BACT</name>
<proteinExistence type="predicted"/>
<dbReference type="Pfam" id="PF07584">
    <property type="entry name" value="BatA"/>
    <property type="match status" value="1"/>
</dbReference>